<dbReference type="RefSeq" id="WP_139355977.1">
    <property type="nucleotide sequence ID" value="NZ_CP096983.1"/>
</dbReference>
<gene>
    <name evidence="1" type="ORF">CROST_033240</name>
</gene>
<dbReference type="AlphaFoldDB" id="A0A1S8LQG5"/>
<keyword evidence="2" id="KW-1185">Reference proteome</keyword>
<reference evidence="1 2" key="1">
    <citation type="submission" date="2022-04" db="EMBL/GenBank/DDBJ databases">
        <title>Genome sequence of C. roseum typestrain.</title>
        <authorList>
            <person name="Poehlein A."/>
            <person name="Schoch T."/>
            <person name="Duerre P."/>
            <person name="Daniel R."/>
        </authorList>
    </citation>
    <scope>NUCLEOTIDE SEQUENCE [LARGE SCALE GENOMIC DNA]</scope>
    <source>
        <strain evidence="1 2">DSM 7320</strain>
    </source>
</reference>
<dbReference type="KEGG" id="crw:CROST_033240"/>
<dbReference type="Pfam" id="PF07485">
    <property type="entry name" value="DUF1529"/>
    <property type="match status" value="1"/>
</dbReference>
<dbReference type="EMBL" id="CP096983">
    <property type="protein sequence ID" value="URZ12601.1"/>
    <property type="molecule type" value="Genomic_DNA"/>
</dbReference>
<sequence length="131" mass="14941">MPDNLCRQFAQILNSNIMDSKDGSCSVIRLRDNLKINILGRPSTSGLTLAAMFSYEDMDQQGNTLNLGETVILPREIYRFSSILQRQGIIVTAVHNHWLFDNPRIMYIHFESVEPPLHFAMKVAKAFQTLT</sequence>
<organism evidence="1 2">
    <name type="scientific">Clostridium felsineum</name>
    <dbReference type="NCBI Taxonomy" id="36839"/>
    <lineage>
        <taxon>Bacteria</taxon>
        <taxon>Bacillati</taxon>
        <taxon>Bacillota</taxon>
        <taxon>Clostridia</taxon>
        <taxon>Eubacteriales</taxon>
        <taxon>Clostridiaceae</taxon>
        <taxon>Clostridium</taxon>
    </lineage>
</organism>
<accession>A0A1S8LQG5</accession>
<protein>
    <submittedName>
        <fullName evidence="1">Uncharacterized protein</fullName>
    </submittedName>
</protein>
<proteinExistence type="predicted"/>
<evidence type="ECO:0000313" key="2">
    <source>
        <dbReference type="Proteomes" id="UP000190951"/>
    </source>
</evidence>
<dbReference type="Proteomes" id="UP000190951">
    <property type="component" value="Chromosome"/>
</dbReference>
<dbReference type="STRING" id="84029.CROST_28970"/>
<evidence type="ECO:0000313" key="1">
    <source>
        <dbReference type="EMBL" id="URZ12601.1"/>
    </source>
</evidence>
<name>A0A1S8LQG5_9CLOT</name>
<dbReference type="InterPro" id="IPR011094">
    <property type="entry name" value="Uncharacterised_LppY/LpqO"/>
</dbReference>